<accession>A0A449AS04</accession>
<evidence type="ECO:0000256" key="1">
    <source>
        <dbReference type="SAM" id="Phobius"/>
    </source>
</evidence>
<dbReference type="AlphaFoldDB" id="A0A449AS04"/>
<keyword evidence="1" id="KW-1133">Transmembrane helix</keyword>
<evidence type="ECO:0000313" key="3">
    <source>
        <dbReference type="Proteomes" id="UP000290495"/>
    </source>
</evidence>
<protein>
    <recommendedName>
        <fullName evidence="4">Rho termination factor N-terminal domain-containing protein</fullName>
    </recommendedName>
</protein>
<proteinExistence type="predicted"/>
<dbReference type="EMBL" id="LR215010">
    <property type="protein sequence ID" value="VEU69142.1"/>
    <property type="molecule type" value="Genomic_DNA"/>
</dbReference>
<reference evidence="2 3" key="1">
    <citation type="submission" date="2019-01" db="EMBL/GenBank/DDBJ databases">
        <authorList>
            <consortium name="Pathogen Informatics"/>
        </authorList>
    </citation>
    <scope>NUCLEOTIDE SEQUENCE [LARGE SCALE GENOMIC DNA]</scope>
    <source>
        <strain evidence="2 3">NCTC10146</strain>
    </source>
</reference>
<name>A0A449AS04_9BACT</name>
<sequence length="289" mass="34083">MKNIFKIDFSNINREDLWSNEKKHFRLWIGLFLVFWALILILTFVYPIYLSTAKTEFIRFLERTTEVKNQQVNYEYSYRFRLFFEFLSLIIPSLIIVFFSYTLVNSYKQKTFIKLSGAAIMLARIHGILSLINIIQIFSVEKMHSDTLVVLNLVVKIIIFVLSVIQLFFIVNNVAKIKRLFVIADFESKTKAFMEEFNKSMKNSEMNSPFWMNYGSTNDSNNSDSSNSDQNKEDIAKSETIKKLLDLPNEQLYKMSEMLNIFGYKEMTKEELVEIIYNHTKKTDNANKN</sequence>
<evidence type="ECO:0008006" key="4">
    <source>
        <dbReference type="Google" id="ProtNLM"/>
    </source>
</evidence>
<keyword evidence="1" id="KW-0472">Membrane</keyword>
<organism evidence="2 3">
    <name type="scientific">Mycoplasmopsis canis</name>
    <dbReference type="NCBI Taxonomy" id="29555"/>
    <lineage>
        <taxon>Bacteria</taxon>
        <taxon>Bacillati</taxon>
        <taxon>Mycoplasmatota</taxon>
        <taxon>Mycoplasmoidales</taxon>
        <taxon>Metamycoplasmataceae</taxon>
        <taxon>Mycoplasmopsis</taxon>
    </lineage>
</organism>
<keyword evidence="1" id="KW-0812">Transmembrane</keyword>
<gene>
    <name evidence="2" type="ORF">NCTC10146_00626</name>
</gene>
<evidence type="ECO:0000313" key="2">
    <source>
        <dbReference type="EMBL" id="VEU69142.1"/>
    </source>
</evidence>
<dbReference type="Proteomes" id="UP000290495">
    <property type="component" value="Chromosome"/>
</dbReference>
<feature type="transmembrane region" description="Helical" evidence="1">
    <location>
        <begin position="150"/>
        <end position="171"/>
    </location>
</feature>
<dbReference type="RefSeq" id="WP_004795249.1">
    <property type="nucleotide sequence ID" value="NZ_LR215010.1"/>
</dbReference>
<feature type="transmembrane region" description="Helical" evidence="1">
    <location>
        <begin position="82"/>
        <end position="103"/>
    </location>
</feature>
<feature type="transmembrane region" description="Helical" evidence="1">
    <location>
        <begin position="115"/>
        <end position="138"/>
    </location>
</feature>
<feature type="transmembrane region" description="Helical" evidence="1">
    <location>
        <begin position="27"/>
        <end position="49"/>
    </location>
</feature>